<dbReference type="AlphaFoldDB" id="A0A1F5PJL0"/>
<dbReference type="Gene3D" id="1.20.200.10">
    <property type="entry name" value="Fumarase/aspartase (Central domain)"/>
    <property type="match status" value="1"/>
</dbReference>
<gene>
    <name evidence="7" type="ORF">A3E29_03445</name>
</gene>
<dbReference type="Gene3D" id="1.10.275.10">
    <property type="entry name" value="Fumarase/aspartase (N-terminal domain)"/>
    <property type="match status" value="1"/>
</dbReference>
<dbReference type="GO" id="GO:0004018">
    <property type="term" value="F:N6-(1,2-dicarboxyethyl)AMP AMP-lyase (fumarate-forming) activity"/>
    <property type="evidence" value="ECO:0007669"/>
    <property type="project" value="InterPro"/>
</dbReference>
<dbReference type="PROSITE" id="PS00163">
    <property type="entry name" value="FUMARATE_LYASES"/>
    <property type="match status" value="1"/>
</dbReference>
<dbReference type="InterPro" id="IPR020557">
    <property type="entry name" value="Fumarate_lyase_CS"/>
</dbReference>
<name>A0A1F5PJL0_9BACT</name>
<dbReference type="SUPFAM" id="SSF48557">
    <property type="entry name" value="L-aspartase-like"/>
    <property type="match status" value="1"/>
</dbReference>
<evidence type="ECO:0000313" key="7">
    <source>
        <dbReference type="EMBL" id="OGE90135.1"/>
    </source>
</evidence>
<dbReference type="GO" id="GO:0006188">
    <property type="term" value="P:IMP biosynthetic process"/>
    <property type="evidence" value="ECO:0007669"/>
    <property type="project" value="InterPro"/>
</dbReference>
<dbReference type="Pfam" id="PF00206">
    <property type="entry name" value="Lyase_1"/>
    <property type="match status" value="1"/>
</dbReference>
<dbReference type="InterPro" id="IPR022761">
    <property type="entry name" value="Fumarate_lyase_N"/>
</dbReference>
<dbReference type="PRINTS" id="PR00149">
    <property type="entry name" value="FUMRATELYASE"/>
</dbReference>
<evidence type="ECO:0000259" key="5">
    <source>
        <dbReference type="Pfam" id="PF00206"/>
    </source>
</evidence>
<keyword evidence="3" id="KW-0658">Purine biosynthesis</keyword>
<evidence type="ECO:0000256" key="1">
    <source>
        <dbReference type="ARBA" id="ARBA00004706"/>
    </source>
</evidence>
<dbReference type="InterPro" id="IPR024083">
    <property type="entry name" value="Fumarase/histidase_N"/>
</dbReference>
<dbReference type="EMBL" id="MFEY01000007">
    <property type="protein sequence ID" value="OGE90135.1"/>
    <property type="molecule type" value="Genomic_DNA"/>
</dbReference>
<accession>A0A1F5PJL0</accession>
<comment type="function">
    <text evidence="4">Catalyzes two reactions in de novo purine nucleotide biosynthesis. Catalyzes the breakdown of 5-aminoimidazole- (N-succinylocarboxamide) ribotide (SAICAR or 2-[5-amino-1-(5-phospho-beta-D-ribosyl)imidazole-4-carboxamido]succinate) to 5-aminoimidazole-4-carboxamide ribotide (AICAR or 5-amino-1-(5-phospho-beta-D-ribosyl)imidazole-4-carboxamide) and fumarate, and of adenylosuccinate (ADS or N(6)-(1,2-dicarboxyethyl)-AMP) to adenosine monophosphate (AMP) and fumarate.</text>
</comment>
<comment type="caution">
    <text evidence="7">The sequence shown here is derived from an EMBL/GenBank/DDBJ whole genome shotgun (WGS) entry which is preliminary data.</text>
</comment>
<evidence type="ECO:0000256" key="2">
    <source>
        <dbReference type="ARBA" id="ARBA00004734"/>
    </source>
</evidence>
<feature type="domain" description="Adenylosuccinate lyase PurB C-terminal" evidence="6">
    <location>
        <begin position="339"/>
        <end position="453"/>
    </location>
</feature>
<dbReference type="Pfam" id="PF08328">
    <property type="entry name" value="ASL_C"/>
    <property type="match status" value="1"/>
</dbReference>
<dbReference type="Proteomes" id="UP000177682">
    <property type="component" value="Unassembled WGS sequence"/>
</dbReference>
<evidence type="ECO:0000256" key="3">
    <source>
        <dbReference type="ARBA" id="ARBA00022755"/>
    </source>
</evidence>
<comment type="pathway">
    <text evidence="2">Purine metabolism; AMP biosynthesis via de novo pathway; AMP from IMP: step 2/2.</text>
</comment>
<evidence type="ECO:0000313" key="8">
    <source>
        <dbReference type="Proteomes" id="UP000177682"/>
    </source>
</evidence>
<reference evidence="7 8" key="1">
    <citation type="journal article" date="2016" name="Nat. Commun.">
        <title>Thousands of microbial genomes shed light on interconnected biogeochemical processes in an aquifer system.</title>
        <authorList>
            <person name="Anantharaman K."/>
            <person name="Brown C.T."/>
            <person name="Hug L.A."/>
            <person name="Sharon I."/>
            <person name="Castelle C.J."/>
            <person name="Probst A.J."/>
            <person name="Thomas B.C."/>
            <person name="Singh A."/>
            <person name="Wilkins M.J."/>
            <person name="Karaoz U."/>
            <person name="Brodie E.L."/>
            <person name="Williams K.H."/>
            <person name="Hubbard S.S."/>
            <person name="Banfield J.F."/>
        </authorList>
    </citation>
    <scope>NUCLEOTIDE SEQUENCE [LARGE SCALE GENOMIC DNA]</scope>
</reference>
<evidence type="ECO:0000259" key="6">
    <source>
        <dbReference type="Pfam" id="PF08328"/>
    </source>
</evidence>
<keyword evidence="7" id="KW-0456">Lyase</keyword>
<sequence length="462" mass="53232">MPLNSISPLDGRYEKYTKDLAPYFSESASMKYKVLMECEYLIALSETRGVGMRKLSAKEKKLLRNLYENFSIKDAQIISDIELKGYKEIKATNHDFKAMEYFIKEKLGKTSLKDILEFTHFGLTTWDATHTAYTLMIGESMREVYLPALEEIAKKIGKLAKDNKNIPMLARTHGQPASPTTFGKEFKIFEERLSRQIGQIKNHVLLAKLNGATGNYNALHAAYPRIDWVNFSKKFIKGIAQFRKVKMEINLFTTQIEPYDSFVELFDMLRRINFILIGFNQDVWRYISDDWIAQQSVAGEVGSSTMPHKINPWFLENSEGNLGTANALFEFFARKLPISRLQRDLSDSTVLRSIGTAFGHSLIGFKYLNNQLARIVVNKTKMREDLNKHPEVIAEAIQTILRREGKRMPYEKLKELTRGKTLVLKDIYKFIDQLDIKPKIKAELKKITPENYLGLAERLAQL</sequence>
<dbReference type="InterPro" id="IPR013539">
    <property type="entry name" value="PurB_C"/>
</dbReference>
<organism evidence="7 8">
    <name type="scientific">Candidatus Doudnabacteria bacterium RIFCSPHIGHO2_12_FULL_48_16</name>
    <dbReference type="NCBI Taxonomy" id="1817838"/>
    <lineage>
        <taxon>Bacteria</taxon>
        <taxon>Candidatus Doudnaibacteriota</taxon>
    </lineage>
</organism>
<evidence type="ECO:0000256" key="4">
    <source>
        <dbReference type="ARBA" id="ARBA00025012"/>
    </source>
</evidence>
<comment type="pathway">
    <text evidence="1">Purine metabolism; IMP biosynthesis via de novo pathway; 5-amino-1-(5-phospho-D-ribosyl)imidazole-4-carboxamide from 5-amino-1-(5-phospho-D-ribosyl)imidazole-4-carboxylate: step 2/2.</text>
</comment>
<dbReference type="InterPro" id="IPR000362">
    <property type="entry name" value="Fumarate_lyase_fam"/>
</dbReference>
<dbReference type="PANTHER" id="PTHR43411">
    <property type="entry name" value="ADENYLOSUCCINATE LYASE"/>
    <property type="match status" value="1"/>
</dbReference>
<dbReference type="InterPro" id="IPR008948">
    <property type="entry name" value="L-Aspartase-like"/>
</dbReference>
<dbReference type="PANTHER" id="PTHR43411:SF1">
    <property type="entry name" value="ADENYLOSUCCINATE LYASE"/>
    <property type="match status" value="1"/>
</dbReference>
<proteinExistence type="predicted"/>
<feature type="domain" description="Fumarate lyase N-terminal" evidence="5">
    <location>
        <begin position="12"/>
        <end position="320"/>
    </location>
</feature>
<dbReference type="Gene3D" id="1.10.40.30">
    <property type="entry name" value="Fumarase/aspartase (C-terminal domain)"/>
    <property type="match status" value="1"/>
</dbReference>
<dbReference type="InterPro" id="IPR047136">
    <property type="entry name" value="PurB_bact"/>
</dbReference>
<protein>
    <submittedName>
        <fullName evidence="7">Adenylosuccinate lyase</fullName>
    </submittedName>
</protein>
<dbReference type="NCBIfam" id="NF006764">
    <property type="entry name" value="PRK09285.1"/>
    <property type="match status" value="1"/>
</dbReference>